<gene>
    <name evidence="3" type="ORF">AAFF_G00298820</name>
</gene>
<dbReference type="Gene3D" id="1.10.10.60">
    <property type="entry name" value="Homeodomain-like"/>
    <property type="match status" value="1"/>
</dbReference>
<reference evidence="3" key="1">
    <citation type="journal article" date="2023" name="Science">
        <title>Genome structures resolve the early diversification of teleost fishes.</title>
        <authorList>
            <person name="Parey E."/>
            <person name="Louis A."/>
            <person name="Montfort J."/>
            <person name="Bouchez O."/>
            <person name="Roques C."/>
            <person name="Iampietro C."/>
            <person name="Lluch J."/>
            <person name="Castinel A."/>
            <person name="Donnadieu C."/>
            <person name="Desvignes T."/>
            <person name="Floi Bucao C."/>
            <person name="Jouanno E."/>
            <person name="Wen M."/>
            <person name="Mejri S."/>
            <person name="Dirks R."/>
            <person name="Jansen H."/>
            <person name="Henkel C."/>
            <person name="Chen W.J."/>
            <person name="Zahm M."/>
            <person name="Cabau C."/>
            <person name="Klopp C."/>
            <person name="Thompson A.W."/>
            <person name="Robinson-Rechavi M."/>
            <person name="Braasch I."/>
            <person name="Lecointre G."/>
            <person name="Bobe J."/>
            <person name="Postlethwait J.H."/>
            <person name="Berthelot C."/>
            <person name="Roest Crollius H."/>
            <person name="Guiguen Y."/>
        </authorList>
    </citation>
    <scope>NUCLEOTIDE SEQUENCE</scope>
    <source>
        <strain evidence="3">NC1722</strain>
    </source>
</reference>
<dbReference type="SUPFAM" id="SSF46689">
    <property type="entry name" value="Homeodomain-like"/>
    <property type="match status" value="1"/>
</dbReference>
<dbReference type="EMBL" id="JAINUG010000424">
    <property type="protein sequence ID" value="KAJ8371930.1"/>
    <property type="molecule type" value="Genomic_DNA"/>
</dbReference>
<dbReference type="InterPro" id="IPR001005">
    <property type="entry name" value="SANT/Myb"/>
</dbReference>
<organism evidence="3 4">
    <name type="scientific">Aldrovandia affinis</name>
    <dbReference type="NCBI Taxonomy" id="143900"/>
    <lineage>
        <taxon>Eukaryota</taxon>
        <taxon>Metazoa</taxon>
        <taxon>Chordata</taxon>
        <taxon>Craniata</taxon>
        <taxon>Vertebrata</taxon>
        <taxon>Euteleostomi</taxon>
        <taxon>Actinopterygii</taxon>
        <taxon>Neopterygii</taxon>
        <taxon>Teleostei</taxon>
        <taxon>Notacanthiformes</taxon>
        <taxon>Halosauridae</taxon>
        <taxon>Aldrovandia</taxon>
    </lineage>
</organism>
<dbReference type="PANTHER" id="PTHR16124:SF3">
    <property type="entry name" value="MIS18-BINDING PROTEIN 1"/>
    <property type="match status" value="1"/>
</dbReference>
<dbReference type="CDD" id="cd00167">
    <property type="entry name" value="SANT"/>
    <property type="match status" value="1"/>
</dbReference>
<dbReference type="GO" id="GO:0000775">
    <property type="term" value="C:chromosome, centromeric region"/>
    <property type="evidence" value="ECO:0007669"/>
    <property type="project" value="TreeGrafter"/>
</dbReference>
<evidence type="ECO:0000313" key="4">
    <source>
        <dbReference type="Proteomes" id="UP001221898"/>
    </source>
</evidence>
<feature type="region of interest" description="Disordered" evidence="1">
    <location>
        <begin position="93"/>
        <end position="145"/>
    </location>
</feature>
<dbReference type="InterPro" id="IPR039110">
    <property type="entry name" value="KNL2-like"/>
</dbReference>
<keyword evidence="4" id="KW-1185">Reference proteome</keyword>
<accession>A0AAD7W1B4</accession>
<dbReference type="AlphaFoldDB" id="A0AAD7W1B4"/>
<feature type="region of interest" description="Disordered" evidence="1">
    <location>
        <begin position="192"/>
        <end position="243"/>
    </location>
</feature>
<comment type="caution">
    <text evidence="3">The sequence shown here is derived from an EMBL/GenBank/DDBJ whole genome shotgun (WGS) entry which is preliminary data.</text>
</comment>
<evidence type="ECO:0000256" key="1">
    <source>
        <dbReference type="SAM" id="MobiDB-lite"/>
    </source>
</evidence>
<name>A0AAD7W1B4_9TELE</name>
<dbReference type="InterPro" id="IPR009057">
    <property type="entry name" value="Homeodomain-like_sf"/>
</dbReference>
<evidence type="ECO:0000313" key="3">
    <source>
        <dbReference type="EMBL" id="KAJ8371930.1"/>
    </source>
</evidence>
<dbReference type="PANTHER" id="PTHR16124">
    <property type="entry name" value="MIS18-BINDING PROTEIN 1"/>
    <property type="match status" value="1"/>
</dbReference>
<feature type="compositionally biased region" description="Acidic residues" evidence="1">
    <location>
        <begin position="231"/>
        <end position="243"/>
    </location>
</feature>
<feature type="domain" description="Myb-like" evidence="2">
    <location>
        <begin position="139"/>
        <end position="191"/>
    </location>
</feature>
<feature type="compositionally biased region" description="Basic residues" evidence="1">
    <location>
        <begin position="195"/>
        <end position="204"/>
    </location>
</feature>
<proteinExistence type="predicted"/>
<evidence type="ECO:0000259" key="2">
    <source>
        <dbReference type="SMART" id="SM00717"/>
    </source>
</evidence>
<feature type="compositionally biased region" description="Basic and acidic residues" evidence="1">
    <location>
        <begin position="96"/>
        <end position="124"/>
    </location>
</feature>
<dbReference type="Proteomes" id="UP001221898">
    <property type="component" value="Unassembled WGS sequence"/>
</dbReference>
<protein>
    <recommendedName>
        <fullName evidence="2">Myb-like domain-containing protein</fullName>
    </recommendedName>
</protein>
<feature type="region of interest" description="Disordered" evidence="1">
    <location>
        <begin position="1"/>
        <end position="46"/>
    </location>
</feature>
<dbReference type="SMART" id="SM00717">
    <property type="entry name" value="SANT"/>
    <property type="match status" value="1"/>
</dbReference>
<sequence>MDSDEERRSPNLPDVAASAAAAVRRPRKMAARTLTRVSRVSRAGVHAPHNRTRTLLCTKARRIVSDVSESELSDFRFSPESDRIGQLGGKVNRLLVRKDKAPQTRSSSEEKRERKNSVKAKTKEGGGTSKKSGREEEEGDGGWTESELEKLHNAVSSLPKHRSGFWVNVAMVVGTHSAEQCQEQCNHEKGEQLKAKTRTKRGHAKKEEAAENESFVVWKMFSDKDSLPSDESGDEDYYFMDDD</sequence>